<evidence type="ECO:0000256" key="4">
    <source>
        <dbReference type="ARBA" id="ARBA00023125"/>
    </source>
</evidence>
<evidence type="ECO:0000256" key="5">
    <source>
        <dbReference type="ARBA" id="ARBA00023163"/>
    </source>
</evidence>
<reference evidence="8 9" key="1">
    <citation type="submission" date="2019-03" db="EMBL/GenBank/DDBJ databases">
        <authorList>
            <person name="Kim M.K.M."/>
        </authorList>
    </citation>
    <scope>NUCLEOTIDE SEQUENCE [LARGE SCALE GENOMIC DNA]</scope>
    <source>
        <strain evidence="8 9">18JY21-1</strain>
    </source>
</reference>
<sequence>MEQTINRYCMQIAHNQWDAEDLSQEVLYKVYKVINSDPSRTISKAFLYRIVSNAWKDKMKMDKRRIQTTDSAFHDASFHDGELSTRELLEVLAHRLSPRDLVILLLMDVFDFTAKETADFLSQAEGTVQMALGRARLKLKKLASSREAIGADPFEREVPKACASQMDLDSLVEAFKQRDQSAIYRCYLNLVKLRVKISSIQLVNGRIAFYLEDPDGNRFMVSEKNF</sequence>
<dbReference type="GO" id="GO:0003677">
    <property type="term" value="F:DNA binding"/>
    <property type="evidence" value="ECO:0007669"/>
    <property type="project" value="UniProtKB-KW"/>
</dbReference>
<dbReference type="SUPFAM" id="SSF88659">
    <property type="entry name" value="Sigma3 and sigma4 domains of RNA polymerase sigma factors"/>
    <property type="match status" value="1"/>
</dbReference>
<dbReference type="NCBIfam" id="TIGR02937">
    <property type="entry name" value="sigma70-ECF"/>
    <property type="match status" value="1"/>
</dbReference>
<evidence type="ECO:0000256" key="2">
    <source>
        <dbReference type="ARBA" id="ARBA00023015"/>
    </source>
</evidence>
<comment type="similarity">
    <text evidence="1">Belongs to the sigma-70 factor family. ECF subfamily.</text>
</comment>
<dbReference type="InterPro" id="IPR007627">
    <property type="entry name" value="RNA_pol_sigma70_r2"/>
</dbReference>
<keyword evidence="2" id="KW-0805">Transcription regulation</keyword>
<feature type="domain" description="RNA polymerase sigma-70 region 2" evidence="6">
    <location>
        <begin position="6"/>
        <end position="64"/>
    </location>
</feature>
<protein>
    <submittedName>
        <fullName evidence="8">RNA polymerase sigma factor</fullName>
    </submittedName>
</protein>
<dbReference type="AlphaFoldDB" id="A0A4R4EIY6"/>
<dbReference type="RefSeq" id="WP_132417609.1">
    <property type="nucleotide sequence ID" value="NZ_SKFG01000006.1"/>
</dbReference>
<feature type="domain" description="RNA polymerase sigma factor 70 region 4 type 2" evidence="7">
    <location>
        <begin position="88"/>
        <end position="139"/>
    </location>
</feature>
<dbReference type="Pfam" id="PF04542">
    <property type="entry name" value="Sigma70_r2"/>
    <property type="match status" value="1"/>
</dbReference>
<proteinExistence type="inferred from homology"/>
<organism evidence="8 9">
    <name type="scientific">Paenibacillus albiflavus</name>
    <dbReference type="NCBI Taxonomy" id="2545760"/>
    <lineage>
        <taxon>Bacteria</taxon>
        <taxon>Bacillati</taxon>
        <taxon>Bacillota</taxon>
        <taxon>Bacilli</taxon>
        <taxon>Bacillales</taxon>
        <taxon>Paenibacillaceae</taxon>
        <taxon>Paenibacillus</taxon>
    </lineage>
</organism>
<dbReference type="InterPro" id="IPR039425">
    <property type="entry name" value="RNA_pol_sigma-70-like"/>
</dbReference>
<dbReference type="EMBL" id="SKFG01000006">
    <property type="protein sequence ID" value="TCZ78185.1"/>
    <property type="molecule type" value="Genomic_DNA"/>
</dbReference>
<evidence type="ECO:0000259" key="7">
    <source>
        <dbReference type="Pfam" id="PF08281"/>
    </source>
</evidence>
<dbReference type="InterPro" id="IPR013324">
    <property type="entry name" value="RNA_pol_sigma_r3/r4-like"/>
</dbReference>
<dbReference type="Pfam" id="PF08281">
    <property type="entry name" value="Sigma70_r4_2"/>
    <property type="match status" value="1"/>
</dbReference>
<evidence type="ECO:0000256" key="1">
    <source>
        <dbReference type="ARBA" id="ARBA00010641"/>
    </source>
</evidence>
<evidence type="ECO:0000259" key="6">
    <source>
        <dbReference type="Pfam" id="PF04542"/>
    </source>
</evidence>
<dbReference type="Gene3D" id="1.10.10.10">
    <property type="entry name" value="Winged helix-like DNA-binding domain superfamily/Winged helix DNA-binding domain"/>
    <property type="match status" value="1"/>
</dbReference>
<dbReference type="SUPFAM" id="SSF88946">
    <property type="entry name" value="Sigma2 domain of RNA polymerase sigma factors"/>
    <property type="match status" value="1"/>
</dbReference>
<dbReference type="InterPro" id="IPR036388">
    <property type="entry name" value="WH-like_DNA-bd_sf"/>
</dbReference>
<dbReference type="GO" id="GO:0016987">
    <property type="term" value="F:sigma factor activity"/>
    <property type="evidence" value="ECO:0007669"/>
    <property type="project" value="UniProtKB-KW"/>
</dbReference>
<name>A0A4R4EIY6_9BACL</name>
<keyword evidence="9" id="KW-1185">Reference proteome</keyword>
<dbReference type="InterPro" id="IPR014284">
    <property type="entry name" value="RNA_pol_sigma-70_dom"/>
</dbReference>
<dbReference type="OrthoDB" id="2381154at2"/>
<keyword evidence="5" id="KW-0804">Transcription</keyword>
<dbReference type="GO" id="GO:0006352">
    <property type="term" value="P:DNA-templated transcription initiation"/>
    <property type="evidence" value="ECO:0007669"/>
    <property type="project" value="InterPro"/>
</dbReference>
<dbReference type="InterPro" id="IPR013325">
    <property type="entry name" value="RNA_pol_sigma_r2"/>
</dbReference>
<evidence type="ECO:0000313" key="8">
    <source>
        <dbReference type="EMBL" id="TCZ78185.1"/>
    </source>
</evidence>
<comment type="caution">
    <text evidence="8">The sequence shown here is derived from an EMBL/GenBank/DDBJ whole genome shotgun (WGS) entry which is preliminary data.</text>
</comment>
<dbReference type="PANTHER" id="PTHR43133">
    <property type="entry name" value="RNA POLYMERASE ECF-TYPE SIGMA FACTO"/>
    <property type="match status" value="1"/>
</dbReference>
<keyword evidence="3" id="KW-0731">Sigma factor</keyword>
<accession>A0A4R4EIY6</accession>
<dbReference type="Gene3D" id="1.10.1740.10">
    <property type="match status" value="1"/>
</dbReference>
<dbReference type="PANTHER" id="PTHR43133:SF8">
    <property type="entry name" value="RNA POLYMERASE SIGMA FACTOR HI_1459-RELATED"/>
    <property type="match status" value="1"/>
</dbReference>
<keyword evidence="4" id="KW-0238">DNA-binding</keyword>
<evidence type="ECO:0000313" key="9">
    <source>
        <dbReference type="Proteomes" id="UP000295418"/>
    </source>
</evidence>
<dbReference type="Proteomes" id="UP000295418">
    <property type="component" value="Unassembled WGS sequence"/>
</dbReference>
<gene>
    <name evidence="8" type="ORF">E0485_08650</name>
</gene>
<evidence type="ECO:0000256" key="3">
    <source>
        <dbReference type="ARBA" id="ARBA00023082"/>
    </source>
</evidence>
<dbReference type="InterPro" id="IPR013249">
    <property type="entry name" value="RNA_pol_sigma70_r4_t2"/>
</dbReference>